<evidence type="ECO:0000313" key="1">
    <source>
        <dbReference type="Proteomes" id="UP000095287"/>
    </source>
</evidence>
<dbReference type="GO" id="GO:0003824">
    <property type="term" value="F:catalytic activity"/>
    <property type="evidence" value="ECO:0007669"/>
    <property type="project" value="InterPro"/>
</dbReference>
<keyword evidence="1" id="KW-1185">Reference proteome</keyword>
<name>A0A1I7Y9U5_9BILA</name>
<dbReference type="InterPro" id="IPR024051">
    <property type="entry name" value="AICAR_Tfase_dup_dom_sf"/>
</dbReference>
<accession>A0A1I7Y9U5</accession>
<reference evidence="2" key="1">
    <citation type="submission" date="2016-11" db="UniProtKB">
        <authorList>
            <consortium name="WormBaseParasite"/>
        </authorList>
    </citation>
    <scope>IDENTIFICATION</scope>
</reference>
<dbReference type="Gene3D" id="3.40.140.20">
    <property type="match status" value="1"/>
</dbReference>
<dbReference type="Proteomes" id="UP000095287">
    <property type="component" value="Unplaced"/>
</dbReference>
<protein>
    <submittedName>
        <fullName evidence="2">Hydroxyacid dehydrogenase</fullName>
    </submittedName>
</protein>
<dbReference type="AlphaFoldDB" id="A0A1I7Y9U5"/>
<dbReference type="WBParaSite" id="L893_g14115.t1">
    <property type="protein sequence ID" value="L893_g14115.t1"/>
    <property type="gene ID" value="L893_g14115"/>
</dbReference>
<organism evidence="1 2">
    <name type="scientific">Steinernema glaseri</name>
    <dbReference type="NCBI Taxonomy" id="37863"/>
    <lineage>
        <taxon>Eukaryota</taxon>
        <taxon>Metazoa</taxon>
        <taxon>Ecdysozoa</taxon>
        <taxon>Nematoda</taxon>
        <taxon>Chromadorea</taxon>
        <taxon>Rhabditida</taxon>
        <taxon>Tylenchina</taxon>
        <taxon>Panagrolaimomorpha</taxon>
        <taxon>Strongyloidoidea</taxon>
        <taxon>Steinernematidae</taxon>
        <taxon>Steinernema</taxon>
    </lineage>
</organism>
<dbReference type="SUPFAM" id="SSF53927">
    <property type="entry name" value="Cytidine deaminase-like"/>
    <property type="match status" value="1"/>
</dbReference>
<dbReference type="InterPro" id="IPR016193">
    <property type="entry name" value="Cytidine_deaminase-like"/>
</dbReference>
<evidence type="ECO:0000313" key="2">
    <source>
        <dbReference type="WBParaSite" id="L893_g14115.t1"/>
    </source>
</evidence>
<proteinExistence type="predicted"/>
<sequence>MVSGMLSDELAIEKWNAHFTAPVKPFTQEERRVWLSKLADVVVSSDACFAFRDNIDCARQFGARFIACPSGTSQEILDACNEYGLVLIHTGQRFVHSS</sequence>